<proteinExistence type="predicted"/>
<protein>
    <submittedName>
        <fullName evidence="1">Uncharacterized protein</fullName>
    </submittedName>
</protein>
<organism evidence="1 2">
    <name type="scientific">Parelaphostrongylus tenuis</name>
    <name type="common">Meningeal worm</name>
    <dbReference type="NCBI Taxonomy" id="148309"/>
    <lineage>
        <taxon>Eukaryota</taxon>
        <taxon>Metazoa</taxon>
        <taxon>Ecdysozoa</taxon>
        <taxon>Nematoda</taxon>
        <taxon>Chromadorea</taxon>
        <taxon>Rhabditida</taxon>
        <taxon>Rhabditina</taxon>
        <taxon>Rhabditomorpha</taxon>
        <taxon>Strongyloidea</taxon>
        <taxon>Metastrongylidae</taxon>
        <taxon>Parelaphostrongylus</taxon>
    </lineage>
</organism>
<name>A0AAD5WI85_PARTN</name>
<accession>A0AAD5WI85</accession>
<evidence type="ECO:0000313" key="1">
    <source>
        <dbReference type="EMBL" id="KAJ1370896.1"/>
    </source>
</evidence>
<sequence>MILVSLNRAFSCKHFSIQLSYTCPEMELSWKQIRLLLTCEWRVGETLVKRHERTARKWFVKFTAQENQYGASDALEPTTGSSTDPELRFTSVFLSGAIGA</sequence>
<dbReference type="AlphaFoldDB" id="A0AAD5WI85"/>
<keyword evidence="2" id="KW-1185">Reference proteome</keyword>
<dbReference type="EMBL" id="JAHQIW010006869">
    <property type="protein sequence ID" value="KAJ1370896.1"/>
    <property type="molecule type" value="Genomic_DNA"/>
</dbReference>
<comment type="caution">
    <text evidence="1">The sequence shown here is derived from an EMBL/GenBank/DDBJ whole genome shotgun (WGS) entry which is preliminary data.</text>
</comment>
<reference evidence="1" key="1">
    <citation type="submission" date="2021-06" db="EMBL/GenBank/DDBJ databases">
        <title>Parelaphostrongylus tenuis whole genome reference sequence.</title>
        <authorList>
            <person name="Garwood T.J."/>
            <person name="Larsen P.A."/>
            <person name="Fountain-Jones N.M."/>
            <person name="Garbe J.R."/>
            <person name="Macchietto M.G."/>
            <person name="Kania S.A."/>
            <person name="Gerhold R.W."/>
            <person name="Richards J.E."/>
            <person name="Wolf T.M."/>
        </authorList>
    </citation>
    <scope>NUCLEOTIDE SEQUENCE</scope>
    <source>
        <strain evidence="1">MNPRO001-30</strain>
        <tissue evidence="1">Meninges</tissue>
    </source>
</reference>
<dbReference type="Proteomes" id="UP001196413">
    <property type="component" value="Unassembled WGS sequence"/>
</dbReference>
<evidence type="ECO:0000313" key="2">
    <source>
        <dbReference type="Proteomes" id="UP001196413"/>
    </source>
</evidence>
<gene>
    <name evidence="1" type="ORF">KIN20_032719</name>
</gene>